<dbReference type="EMBL" id="JAVHJO010000001">
    <property type="protein sequence ID" value="KAK6543374.1"/>
    <property type="molecule type" value="Genomic_DNA"/>
</dbReference>
<evidence type="ECO:0000313" key="15">
    <source>
        <dbReference type="Proteomes" id="UP001365542"/>
    </source>
</evidence>
<feature type="compositionally biased region" description="Basic and acidic residues" evidence="13">
    <location>
        <begin position="743"/>
        <end position="781"/>
    </location>
</feature>
<dbReference type="InterPro" id="IPR042296">
    <property type="entry name" value="tRNA_met_Trm1_C"/>
</dbReference>
<evidence type="ECO:0000256" key="3">
    <source>
        <dbReference type="ARBA" id="ARBA00022679"/>
    </source>
</evidence>
<evidence type="ECO:0000256" key="10">
    <source>
        <dbReference type="ARBA" id="ARBA00082896"/>
    </source>
</evidence>
<dbReference type="Gene3D" id="3.30.56.70">
    <property type="entry name" value="N2,N2-dimethylguanosine tRNA methyltransferase, C-terminal domain"/>
    <property type="match status" value="1"/>
</dbReference>
<feature type="compositionally biased region" description="Low complexity" evidence="13">
    <location>
        <begin position="57"/>
        <end position="76"/>
    </location>
</feature>
<evidence type="ECO:0000256" key="11">
    <source>
        <dbReference type="ARBA" id="ARBA00083299"/>
    </source>
</evidence>
<dbReference type="GO" id="GO:0160104">
    <property type="term" value="F:tRNA (guanine(26)-N2)-dimethyltransferase activity"/>
    <property type="evidence" value="ECO:0007669"/>
    <property type="project" value="UniProtKB-EC"/>
</dbReference>
<dbReference type="NCBIfam" id="TIGR00308">
    <property type="entry name" value="TRM1"/>
    <property type="match status" value="1"/>
</dbReference>
<dbReference type="Proteomes" id="UP001365542">
    <property type="component" value="Unassembled WGS sequence"/>
</dbReference>
<evidence type="ECO:0000256" key="2">
    <source>
        <dbReference type="ARBA" id="ARBA00022603"/>
    </source>
</evidence>
<evidence type="ECO:0000256" key="9">
    <source>
        <dbReference type="ARBA" id="ARBA00077143"/>
    </source>
</evidence>
<evidence type="ECO:0000256" key="6">
    <source>
        <dbReference type="ARBA" id="ARBA00022884"/>
    </source>
</evidence>
<feature type="region of interest" description="Disordered" evidence="13">
    <location>
        <begin position="158"/>
        <end position="192"/>
    </location>
</feature>
<organism evidence="14 15">
    <name type="scientific">Orbilia ellipsospora</name>
    <dbReference type="NCBI Taxonomy" id="2528407"/>
    <lineage>
        <taxon>Eukaryota</taxon>
        <taxon>Fungi</taxon>
        <taxon>Dikarya</taxon>
        <taxon>Ascomycota</taxon>
        <taxon>Pezizomycotina</taxon>
        <taxon>Orbiliomycetes</taxon>
        <taxon>Orbiliales</taxon>
        <taxon>Orbiliaceae</taxon>
        <taxon>Orbilia</taxon>
    </lineage>
</organism>
<evidence type="ECO:0000256" key="1">
    <source>
        <dbReference type="ARBA" id="ARBA00022555"/>
    </source>
</evidence>
<keyword evidence="3 12" id="KW-0808">Transferase</keyword>
<sequence>MARRKARAARAAAKKNKENSTSNDAAATTDTTTADIVLGDAPALLPSTSTDGGAPPGGQAQAKQNENGNRANNNNNNKKRKETANTKPEPPPLETTSVDGVTYKIQPEGLANILLPDVEKTTEVFYNHIQQFNRDLTMAVTRAYGEMLDAERKIMKRKHRGGVKHKRPRKKRRSNDLDNPVVTAEEAEAGDEDEDVVDFEIEDQDVGMADASDEPKPRFAVLDALSATGLRALRYAKEVPFVTHVTANDMSPSAIESITRNIKFNGVEDIVKLSHDNAIGHMYRTAFPAYQADPTPENPSRMKQCKAEKYNVIDLDPYGSAAPFIDSALQAIEDGGLLSVTCTDAAIFASTSYPEKTFATYGGLPSKGDYSHEAGLRLVLLSIATTAGKYGLYIEPLLSLSIDYYCRVFVRVKKSPESVKKLASKSMIVVACDAGCGSWKVQEMGTLRERPGGPKLENGCIPSYKYGIGQAVESGRCDMCGFKMHVAGPMWSDPIHNAEFINRILSNGLMGDLGKRYGTLGRMTGTLKLAYGEVMPPVTPMSTPPPPAPPTAAPTVQSTEEKTGENSRPTLKRKFQQREAAADANLLTTTAIHGKDDLAPTKQQRNPTSDQLALFFMPTQVSRVLHCEAPSVPAIRGALLGLGYHVTKSHCRGGSIKTNAPWSVVWRVMRAWLKVKPIKEGTLKEGMAGYHLLLRAADDNDLEDVVFDEGLGREREKAKGEVMYQINPNAYWGPMAKANKKGLTAEESSKQGNAEKDKRRREEKERREKEAAGKRAGEEWAKRKKKRGQWRMGGEDEEGGEWEEVPLSPLPPAGPEESPVRTKESDGAQYGLAGISASDMERLEEQEKMLR</sequence>
<evidence type="ECO:0000256" key="7">
    <source>
        <dbReference type="ARBA" id="ARBA00039099"/>
    </source>
</evidence>
<evidence type="ECO:0000256" key="5">
    <source>
        <dbReference type="ARBA" id="ARBA00022694"/>
    </source>
</evidence>
<feature type="compositionally biased region" description="Basic residues" evidence="13">
    <location>
        <begin position="158"/>
        <end position="173"/>
    </location>
</feature>
<dbReference type="Gene3D" id="3.40.50.150">
    <property type="entry name" value="Vaccinia Virus protein VP39"/>
    <property type="match status" value="1"/>
</dbReference>
<evidence type="ECO:0000256" key="13">
    <source>
        <dbReference type="SAM" id="MobiDB-lite"/>
    </source>
</evidence>
<proteinExistence type="inferred from homology"/>
<keyword evidence="5 12" id="KW-0819">tRNA processing</keyword>
<accession>A0AAV9XQ98</accession>
<keyword evidence="15" id="KW-1185">Reference proteome</keyword>
<feature type="region of interest" description="Disordered" evidence="13">
    <location>
        <begin position="538"/>
        <end position="571"/>
    </location>
</feature>
<keyword evidence="4 12" id="KW-0949">S-adenosyl-L-methionine</keyword>
<feature type="region of interest" description="Disordered" evidence="13">
    <location>
        <begin position="1"/>
        <end position="101"/>
    </location>
</feature>
<dbReference type="Pfam" id="PF02005">
    <property type="entry name" value="TRM"/>
    <property type="match status" value="2"/>
</dbReference>
<comment type="caution">
    <text evidence="14">The sequence shown here is derived from an EMBL/GenBank/DDBJ whole genome shotgun (WGS) entry which is preliminary data.</text>
</comment>
<feature type="region of interest" description="Disordered" evidence="13">
    <location>
        <begin position="740"/>
        <end position="851"/>
    </location>
</feature>
<keyword evidence="2 12" id="KW-0489">Methyltransferase</keyword>
<gene>
    <name evidence="14" type="primary">TRM1</name>
    <name evidence="14" type="ORF">TWF694_000122</name>
</gene>
<evidence type="ECO:0000256" key="4">
    <source>
        <dbReference type="ARBA" id="ARBA00022691"/>
    </source>
</evidence>
<keyword evidence="1 12" id="KW-0820">tRNA-binding</keyword>
<evidence type="ECO:0000313" key="14">
    <source>
        <dbReference type="EMBL" id="KAK6543374.1"/>
    </source>
</evidence>
<dbReference type="GO" id="GO:0005634">
    <property type="term" value="C:nucleus"/>
    <property type="evidence" value="ECO:0007669"/>
    <property type="project" value="TreeGrafter"/>
</dbReference>
<dbReference type="GO" id="GO:0000049">
    <property type="term" value="F:tRNA binding"/>
    <property type="evidence" value="ECO:0007669"/>
    <property type="project" value="UniProtKB-UniRule"/>
</dbReference>
<dbReference type="InterPro" id="IPR002905">
    <property type="entry name" value="Trm1"/>
</dbReference>
<protein>
    <recommendedName>
        <fullName evidence="7">tRNA (guanine(26)-N(2))-dimethyltransferase</fullName>
        <ecNumber evidence="7">2.1.1.216</ecNumber>
    </recommendedName>
    <alternativeName>
        <fullName evidence="10">tRNA 2,2-dimethylguanosine-26 methyltransferase</fullName>
    </alternativeName>
    <alternativeName>
        <fullName evidence="9">tRNA(guanine-26,N(2)-N(2)) methyltransferase</fullName>
    </alternativeName>
    <alternativeName>
        <fullName evidence="11">tRNA(m(2,2)G26)dimethyltransferase</fullName>
    </alternativeName>
</protein>
<dbReference type="PROSITE" id="PS51626">
    <property type="entry name" value="SAM_MT_TRM1"/>
    <property type="match status" value="1"/>
</dbReference>
<comment type="catalytic activity">
    <reaction evidence="8">
        <text>guanosine(26) in tRNA + 2 S-adenosyl-L-methionine = N(2)-dimethylguanosine(26) in tRNA + 2 S-adenosyl-L-homocysteine + 2 H(+)</text>
        <dbReference type="Rhea" id="RHEA:43140"/>
        <dbReference type="Rhea" id="RHEA-COMP:10359"/>
        <dbReference type="Rhea" id="RHEA-COMP:10360"/>
        <dbReference type="ChEBI" id="CHEBI:15378"/>
        <dbReference type="ChEBI" id="CHEBI:57856"/>
        <dbReference type="ChEBI" id="CHEBI:59789"/>
        <dbReference type="ChEBI" id="CHEBI:74269"/>
        <dbReference type="ChEBI" id="CHEBI:74513"/>
        <dbReference type="EC" id="2.1.1.216"/>
    </reaction>
</comment>
<dbReference type="PANTHER" id="PTHR10631:SF3">
    <property type="entry name" value="TRNA (GUANINE(26)-N(2))-DIMETHYLTRANSFERASE"/>
    <property type="match status" value="1"/>
</dbReference>
<dbReference type="PANTHER" id="PTHR10631">
    <property type="entry name" value="N 2 ,N 2 -DIMETHYLGUANOSINE TRNA METHYLTRANSFERASE"/>
    <property type="match status" value="1"/>
</dbReference>
<feature type="compositionally biased region" description="Pro residues" evidence="13">
    <location>
        <begin position="538"/>
        <end position="552"/>
    </location>
</feature>
<dbReference type="EC" id="2.1.1.216" evidence="7"/>
<keyword evidence="6 12" id="KW-0694">RNA-binding</keyword>
<dbReference type="AlphaFoldDB" id="A0AAV9XQ98"/>
<name>A0AAV9XQ98_9PEZI</name>
<feature type="compositionally biased region" description="Basic residues" evidence="13">
    <location>
        <begin position="1"/>
        <end position="14"/>
    </location>
</feature>
<feature type="compositionally biased region" description="Acidic residues" evidence="13">
    <location>
        <begin position="795"/>
        <end position="804"/>
    </location>
</feature>
<reference evidence="14 15" key="1">
    <citation type="submission" date="2019-10" db="EMBL/GenBank/DDBJ databases">
        <authorList>
            <person name="Palmer J.M."/>
        </authorList>
    </citation>
    <scope>NUCLEOTIDE SEQUENCE [LARGE SCALE GENOMIC DNA]</scope>
    <source>
        <strain evidence="14 15">TWF694</strain>
    </source>
</reference>
<evidence type="ECO:0000256" key="8">
    <source>
        <dbReference type="ARBA" id="ARBA00051897"/>
    </source>
</evidence>
<comment type="similarity">
    <text evidence="12">Belongs to the class I-like SAM-binding methyltransferase superfamily. Trm1 family.</text>
</comment>
<evidence type="ECO:0000256" key="12">
    <source>
        <dbReference type="PROSITE-ProRule" id="PRU00958"/>
    </source>
</evidence>
<dbReference type="FunFam" id="3.30.56.70:FF:000001">
    <property type="entry name" value="tRNA (guanine(26)-N(2))-dimethyltransferase"/>
    <property type="match status" value="1"/>
</dbReference>
<dbReference type="InterPro" id="IPR029063">
    <property type="entry name" value="SAM-dependent_MTases_sf"/>
</dbReference>
<feature type="compositionally biased region" description="Low complexity" evidence="13">
    <location>
        <begin position="24"/>
        <end position="35"/>
    </location>
</feature>
<feature type="compositionally biased region" description="Basic and acidic residues" evidence="13">
    <location>
        <begin position="839"/>
        <end position="851"/>
    </location>
</feature>
<dbReference type="GO" id="GO:0002940">
    <property type="term" value="P:tRNA N2-guanine methylation"/>
    <property type="evidence" value="ECO:0007669"/>
    <property type="project" value="TreeGrafter"/>
</dbReference>
<dbReference type="SUPFAM" id="SSF53335">
    <property type="entry name" value="S-adenosyl-L-methionine-dependent methyltransferases"/>
    <property type="match status" value="1"/>
</dbReference>